<dbReference type="Gramene" id="PGSC0003DMT400092883">
    <property type="protein sequence ID" value="PGSC0003DMT400092883"/>
    <property type="gene ID" value="PGSC0003DMG400042454"/>
</dbReference>
<accession>M1DQS2</accession>
<evidence type="ECO:0000313" key="1">
    <source>
        <dbReference type="EnsemblPlants" id="PGSC0003DMT400092883"/>
    </source>
</evidence>
<dbReference type="HOGENOM" id="CLU_2709676_0_0_1"/>
<evidence type="ECO:0000313" key="2">
    <source>
        <dbReference type="Proteomes" id="UP000011115"/>
    </source>
</evidence>
<dbReference type="InParanoid" id="M1DQS2"/>
<protein>
    <submittedName>
        <fullName evidence="1">Uncharacterized protein</fullName>
    </submittedName>
</protein>
<reference evidence="2" key="1">
    <citation type="journal article" date="2011" name="Nature">
        <title>Genome sequence and analysis of the tuber crop potato.</title>
        <authorList>
            <consortium name="The Potato Genome Sequencing Consortium"/>
        </authorList>
    </citation>
    <scope>NUCLEOTIDE SEQUENCE [LARGE SCALE GENOMIC DNA]</scope>
    <source>
        <strain evidence="2">cv. DM1-3 516 R44</strain>
    </source>
</reference>
<sequence length="73" mass="8215">MGASVRGVNVVGVGGANPEKMKFDAMYDEEVKAWKLNEKRRLANERSVLRIAKWFGDPDTLRRLIQPSLGLDL</sequence>
<dbReference type="PaxDb" id="4113-PGSC0003DMT400092883"/>
<dbReference type="Proteomes" id="UP000011115">
    <property type="component" value="Unassembled WGS sequence"/>
</dbReference>
<dbReference type="EnsemblPlants" id="PGSC0003DMT400092883">
    <property type="protein sequence ID" value="PGSC0003DMT400092883"/>
    <property type="gene ID" value="PGSC0003DMG400042454"/>
</dbReference>
<reference evidence="1" key="2">
    <citation type="submission" date="2015-06" db="UniProtKB">
        <authorList>
            <consortium name="EnsemblPlants"/>
        </authorList>
    </citation>
    <scope>IDENTIFICATION</scope>
    <source>
        <strain evidence="1">DM1-3 516 R44</strain>
    </source>
</reference>
<dbReference type="AlphaFoldDB" id="M1DQS2"/>
<organism evidence="1 2">
    <name type="scientific">Solanum tuberosum</name>
    <name type="common">Potato</name>
    <dbReference type="NCBI Taxonomy" id="4113"/>
    <lineage>
        <taxon>Eukaryota</taxon>
        <taxon>Viridiplantae</taxon>
        <taxon>Streptophyta</taxon>
        <taxon>Embryophyta</taxon>
        <taxon>Tracheophyta</taxon>
        <taxon>Spermatophyta</taxon>
        <taxon>Magnoliopsida</taxon>
        <taxon>eudicotyledons</taxon>
        <taxon>Gunneridae</taxon>
        <taxon>Pentapetalae</taxon>
        <taxon>asterids</taxon>
        <taxon>lamiids</taxon>
        <taxon>Solanales</taxon>
        <taxon>Solanaceae</taxon>
        <taxon>Solanoideae</taxon>
        <taxon>Solaneae</taxon>
        <taxon>Solanum</taxon>
    </lineage>
</organism>
<keyword evidence="2" id="KW-1185">Reference proteome</keyword>
<name>M1DQS2_SOLTU</name>
<proteinExistence type="predicted"/>